<proteinExistence type="predicted"/>
<evidence type="ECO:0000313" key="2">
    <source>
        <dbReference type="EMBL" id="QEA04715.1"/>
    </source>
</evidence>
<feature type="domain" description="AB hydrolase-1" evidence="1">
    <location>
        <begin position="39"/>
        <end position="285"/>
    </location>
</feature>
<dbReference type="InterPro" id="IPR000639">
    <property type="entry name" value="Epox_hydrolase-like"/>
</dbReference>
<dbReference type="GO" id="GO:0016020">
    <property type="term" value="C:membrane"/>
    <property type="evidence" value="ECO:0007669"/>
    <property type="project" value="TreeGrafter"/>
</dbReference>
<dbReference type="Pfam" id="PF00561">
    <property type="entry name" value="Abhydrolase_1"/>
    <property type="match status" value="1"/>
</dbReference>
<gene>
    <name evidence="2" type="ORF">KBTEX_01023</name>
</gene>
<dbReference type="InterPro" id="IPR050266">
    <property type="entry name" value="AB_hydrolase_sf"/>
</dbReference>
<dbReference type="EC" id="3.5.1.29" evidence="2"/>
<name>A0A5B8RD61_9ZZZZ</name>
<evidence type="ECO:0000259" key="1">
    <source>
        <dbReference type="Pfam" id="PF00561"/>
    </source>
</evidence>
<dbReference type="AlphaFoldDB" id="A0A5B8RD61"/>
<sequence>MQHVSASIDPDWWPAASRRHELGGVGYTVHEWSGAPSAPTMLLLHGWMDTGAGFGPLAAALGDGWRRLAPDWRGFGDSDRAPEGRYWFPDYLADLDALIDRAVPAGEAVVLVGHSMGGNVAGLYAGVRPERVRAVVSLEGFGLPATAAETAPGRYREWLDSLAQTPRLRSFPDYGALADHLAGRNPRMPGAVAAYLARCWGREVDGAVRLRGDPAHRRPNPVLYRLEEAMACWRAIEAPVLWLWGGESSVVRRLRGGDDWSARLACFADLRTAEIPAAGHALHQERAPACADAIHGFLAETGATPRG</sequence>
<dbReference type="InterPro" id="IPR000073">
    <property type="entry name" value="AB_hydrolase_1"/>
</dbReference>
<dbReference type="PANTHER" id="PTHR43798:SF33">
    <property type="entry name" value="HYDROLASE, PUTATIVE (AFU_ORTHOLOGUE AFUA_2G14860)-RELATED"/>
    <property type="match status" value="1"/>
</dbReference>
<dbReference type="EMBL" id="MN079087">
    <property type="protein sequence ID" value="QEA04715.1"/>
    <property type="molecule type" value="Genomic_DNA"/>
</dbReference>
<dbReference type="PRINTS" id="PR00412">
    <property type="entry name" value="EPOXHYDRLASE"/>
</dbReference>
<dbReference type="SUPFAM" id="SSF53474">
    <property type="entry name" value="alpha/beta-Hydrolases"/>
    <property type="match status" value="1"/>
</dbReference>
<dbReference type="Gene3D" id="3.40.50.1820">
    <property type="entry name" value="alpha/beta hydrolase"/>
    <property type="match status" value="1"/>
</dbReference>
<dbReference type="GO" id="GO:0047411">
    <property type="term" value="F:2-(acetamidomethylene)succinate hydrolase activity"/>
    <property type="evidence" value="ECO:0007669"/>
    <property type="project" value="UniProtKB-EC"/>
</dbReference>
<protein>
    <submittedName>
        <fullName evidence="2">2-(Acetamidomethylene)succinate hydrolase</fullName>
        <ecNumber evidence="2">3.5.1.29</ecNumber>
    </submittedName>
</protein>
<reference evidence="2" key="1">
    <citation type="submission" date="2019-06" db="EMBL/GenBank/DDBJ databases">
        <authorList>
            <person name="Murdoch R.W."/>
            <person name="Fathepure B."/>
        </authorList>
    </citation>
    <scope>NUCLEOTIDE SEQUENCE</scope>
</reference>
<dbReference type="InterPro" id="IPR029058">
    <property type="entry name" value="AB_hydrolase_fold"/>
</dbReference>
<accession>A0A5B8RD61</accession>
<organism evidence="2">
    <name type="scientific">uncultured organism</name>
    <dbReference type="NCBI Taxonomy" id="155900"/>
    <lineage>
        <taxon>unclassified sequences</taxon>
        <taxon>environmental samples</taxon>
    </lineage>
</organism>
<dbReference type="PANTHER" id="PTHR43798">
    <property type="entry name" value="MONOACYLGLYCEROL LIPASE"/>
    <property type="match status" value="1"/>
</dbReference>
<keyword evidence="2" id="KW-0378">Hydrolase</keyword>
<dbReference type="PRINTS" id="PR00111">
    <property type="entry name" value="ABHYDROLASE"/>
</dbReference>